<evidence type="ECO:0000313" key="2">
    <source>
        <dbReference type="EMBL" id="TNM00380.1"/>
    </source>
</evidence>
<sequence length="169" mass="18887">MTNLQHRLWHSIDNTPTPTWVDRWRTPGRTRALVITYFTFLAVSFLCEVGMFFSLHFLWPLLAAMLVAMIAWTLLRNTIGAKDMAPRHALDEYENEVLDAWRSRALTLLNTLLVVGAAASIILGLVAADGIRTQIFATAVGIYMLFTYLAVSTLPAVGFALTFNQPAED</sequence>
<keyword evidence="1" id="KW-0812">Transmembrane</keyword>
<protein>
    <submittedName>
        <fullName evidence="2">Uncharacterized protein</fullName>
    </submittedName>
</protein>
<name>A0A5C4U7K2_9CORY</name>
<feature type="transmembrane region" description="Helical" evidence="1">
    <location>
        <begin position="57"/>
        <end position="75"/>
    </location>
</feature>
<dbReference type="AlphaFoldDB" id="A0A5C4U7K2"/>
<evidence type="ECO:0000313" key="3">
    <source>
        <dbReference type="Proteomes" id="UP000312032"/>
    </source>
</evidence>
<dbReference type="Proteomes" id="UP000312032">
    <property type="component" value="Unassembled WGS sequence"/>
</dbReference>
<reference evidence="2 3" key="1">
    <citation type="submission" date="2019-06" db="EMBL/GenBank/DDBJ databases">
        <authorList>
            <person name="Li J."/>
        </authorList>
    </citation>
    <scope>NUCLEOTIDE SEQUENCE [LARGE SCALE GENOMIC DNA]</scope>
    <source>
        <strain evidence="2 3">LMG 28165</strain>
    </source>
</reference>
<organism evidence="2 3">
    <name type="scientific">Corynebacterium tapiri</name>
    <dbReference type="NCBI Taxonomy" id="1448266"/>
    <lineage>
        <taxon>Bacteria</taxon>
        <taxon>Bacillati</taxon>
        <taxon>Actinomycetota</taxon>
        <taxon>Actinomycetes</taxon>
        <taxon>Mycobacteriales</taxon>
        <taxon>Corynebacteriaceae</taxon>
        <taxon>Corynebacterium</taxon>
    </lineage>
</organism>
<feature type="transmembrane region" description="Helical" evidence="1">
    <location>
        <begin position="108"/>
        <end position="128"/>
    </location>
</feature>
<keyword evidence="1" id="KW-1133">Transmembrane helix</keyword>
<dbReference type="EMBL" id="VDHJ01000001">
    <property type="protein sequence ID" value="TNM00380.1"/>
    <property type="molecule type" value="Genomic_DNA"/>
</dbReference>
<gene>
    <name evidence="2" type="ORF">FHE74_00035</name>
</gene>
<keyword evidence="3" id="KW-1185">Reference proteome</keyword>
<proteinExistence type="predicted"/>
<feature type="transmembrane region" description="Helical" evidence="1">
    <location>
        <begin position="140"/>
        <end position="163"/>
    </location>
</feature>
<evidence type="ECO:0000256" key="1">
    <source>
        <dbReference type="SAM" id="Phobius"/>
    </source>
</evidence>
<comment type="caution">
    <text evidence="2">The sequence shown here is derived from an EMBL/GenBank/DDBJ whole genome shotgun (WGS) entry which is preliminary data.</text>
</comment>
<feature type="transmembrane region" description="Helical" evidence="1">
    <location>
        <begin position="32"/>
        <end position="51"/>
    </location>
</feature>
<keyword evidence="1" id="KW-0472">Membrane</keyword>
<dbReference type="OrthoDB" id="4410589at2"/>
<dbReference type="RefSeq" id="WP_139464379.1">
    <property type="nucleotide sequence ID" value="NZ_VDHJ01000001.1"/>
</dbReference>
<accession>A0A5C4U7K2</accession>